<evidence type="ECO:0000313" key="2">
    <source>
        <dbReference type="EMBL" id="GBN77163.1"/>
    </source>
</evidence>
<name>A0A4Y2RN84_ARAVE</name>
<keyword evidence="3" id="KW-1185">Reference proteome</keyword>
<organism evidence="2 3">
    <name type="scientific">Araneus ventricosus</name>
    <name type="common">Orbweaver spider</name>
    <name type="synonym">Epeira ventricosa</name>
    <dbReference type="NCBI Taxonomy" id="182803"/>
    <lineage>
        <taxon>Eukaryota</taxon>
        <taxon>Metazoa</taxon>
        <taxon>Ecdysozoa</taxon>
        <taxon>Arthropoda</taxon>
        <taxon>Chelicerata</taxon>
        <taxon>Arachnida</taxon>
        <taxon>Araneae</taxon>
        <taxon>Araneomorphae</taxon>
        <taxon>Entelegynae</taxon>
        <taxon>Araneoidea</taxon>
        <taxon>Araneidae</taxon>
        <taxon>Araneus</taxon>
    </lineage>
</organism>
<dbReference type="Proteomes" id="UP000499080">
    <property type="component" value="Unassembled WGS sequence"/>
</dbReference>
<sequence length="88" mass="10274">MRTRLNTLFRSNTRVIFVINSSSDDEEDSWEPVPSLRTPASQLQEDIAPSTDFKCIRPLYTPDLQWNPVRTRNSPVLYTRLYHEATMS</sequence>
<protein>
    <submittedName>
        <fullName evidence="2">Uncharacterized protein</fullName>
    </submittedName>
</protein>
<dbReference type="EMBL" id="BGPR01146204">
    <property type="protein sequence ID" value="GBN77163.1"/>
    <property type="molecule type" value="Genomic_DNA"/>
</dbReference>
<comment type="caution">
    <text evidence="2">The sequence shown here is derived from an EMBL/GenBank/DDBJ whole genome shotgun (WGS) entry which is preliminary data.</text>
</comment>
<gene>
    <name evidence="2" type="ORF">AVEN_212649_1</name>
</gene>
<evidence type="ECO:0000313" key="3">
    <source>
        <dbReference type="Proteomes" id="UP000499080"/>
    </source>
</evidence>
<proteinExistence type="predicted"/>
<reference evidence="2 3" key="1">
    <citation type="journal article" date="2019" name="Sci. Rep.">
        <title>Orb-weaving spider Araneus ventricosus genome elucidates the spidroin gene catalogue.</title>
        <authorList>
            <person name="Kono N."/>
            <person name="Nakamura H."/>
            <person name="Ohtoshi R."/>
            <person name="Moran D.A.P."/>
            <person name="Shinohara A."/>
            <person name="Yoshida Y."/>
            <person name="Fujiwara M."/>
            <person name="Mori M."/>
            <person name="Tomita M."/>
            <person name="Arakawa K."/>
        </authorList>
    </citation>
    <scope>NUCLEOTIDE SEQUENCE [LARGE SCALE GENOMIC DNA]</scope>
</reference>
<evidence type="ECO:0000256" key="1">
    <source>
        <dbReference type="SAM" id="MobiDB-lite"/>
    </source>
</evidence>
<accession>A0A4Y2RN84</accession>
<feature type="region of interest" description="Disordered" evidence="1">
    <location>
        <begin position="22"/>
        <end position="43"/>
    </location>
</feature>
<dbReference type="AlphaFoldDB" id="A0A4Y2RN84"/>